<dbReference type="InterPro" id="IPR036237">
    <property type="entry name" value="Xyl_isomerase-like_sf"/>
</dbReference>
<name>A0A916QGF8_9BACL</name>
<organism evidence="2 3">
    <name type="scientific">Insulibacter thermoxylanivorax</name>
    <dbReference type="NCBI Taxonomy" id="2749268"/>
    <lineage>
        <taxon>Bacteria</taxon>
        <taxon>Bacillati</taxon>
        <taxon>Bacillota</taxon>
        <taxon>Bacilli</taxon>
        <taxon>Bacillales</taxon>
        <taxon>Paenibacillaceae</taxon>
        <taxon>Insulibacter</taxon>
    </lineage>
</organism>
<accession>A0A916QGF8</accession>
<dbReference type="AlphaFoldDB" id="A0A916QGF8"/>
<evidence type="ECO:0000259" key="1">
    <source>
        <dbReference type="Pfam" id="PF01261"/>
    </source>
</evidence>
<evidence type="ECO:0000313" key="3">
    <source>
        <dbReference type="Proteomes" id="UP000654993"/>
    </source>
</evidence>
<sequence>MPDYSIGLQLYTVRGPMSADPEGTLRRAAEIGYRGVEFAGYYGMEAGALKQLLAELHLTPVSNHVSYERMLTHAEEEIAYMKEIGGHTLTIPYLSEAHYASSEAWREVCRNLAEIGKRCRAEGIQLLYHNHDFEFRVKLEEKPIIDTLFESAAPEVLQMELDACWAYAAGYDPVGYIHKYQGRIPVIHLKDYRPTEQGPFTVELGEGIVPLREIAGAAAVIGTKWLIVEQDECLGDPLESVRKSYAWIQENL</sequence>
<dbReference type="GO" id="GO:0016853">
    <property type="term" value="F:isomerase activity"/>
    <property type="evidence" value="ECO:0007669"/>
    <property type="project" value="UniProtKB-KW"/>
</dbReference>
<reference evidence="2" key="2">
    <citation type="journal article" date="2021" name="Data Brief">
        <title>Draft genome sequence data of the facultative, thermophilic, xylanolytic bacterium Paenibacillus sp. strain DA-C8.</title>
        <authorList>
            <person name="Chhe C."/>
            <person name="Uke A."/>
            <person name="Baramee S."/>
            <person name="Ungkulpasvich U."/>
            <person name="Tachaapaikoon C."/>
            <person name="Pason P."/>
            <person name="Waeonukul R."/>
            <person name="Ratanakhanokchai K."/>
            <person name="Kosugi A."/>
        </authorList>
    </citation>
    <scope>NUCLEOTIDE SEQUENCE</scope>
    <source>
        <strain evidence="2">DA-C8</strain>
    </source>
</reference>
<dbReference type="EMBL" id="BMAQ01000009">
    <property type="protein sequence ID" value="GFR37977.1"/>
    <property type="molecule type" value="Genomic_DNA"/>
</dbReference>
<keyword evidence="2" id="KW-0413">Isomerase</keyword>
<dbReference type="InterPro" id="IPR013022">
    <property type="entry name" value="Xyl_isomerase-like_TIM-brl"/>
</dbReference>
<dbReference type="SUPFAM" id="SSF51658">
    <property type="entry name" value="Xylose isomerase-like"/>
    <property type="match status" value="1"/>
</dbReference>
<dbReference type="Pfam" id="PF01261">
    <property type="entry name" value="AP_endonuc_2"/>
    <property type="match status" value="1"/>
</dbReference>
<dbReference type="PANTHER" id="PTHR12110">
    <property type="entry name" value="HYDROXYPYRUVATE ISOMERASE"/>
    <property type="match status" value="1"/>
</dbReference>
<dbReference type="Proteomes" id="UP000654993">
    <property type="component" value="Unassembled WGS sequence"/>
</dbReference>
<reference evidence="2" key="1">
    <citation type="submission" date="2020-08" db="EMBL/GenBank/DDBJ databases">
        <authorList>
            <person name="Uke A."/>
            <person name="Chhe C."/>
            <person name="Baramee S."/>
            <person name="Kosugi A."/>
        </authorList>
    </citation>
    <scope>NUCLEOTIDE SEQUENCE</scope>
    <source>
        <strain evidence="2">DA-C8</strain>
    </source>
</reference>
<gene>
    <name evidence="2" type="ORF">PRECH8_12730</name>
</gene>
<feature type="domain" description="Xylose isomerase-like TIM barrel" evidence="1">
    <location>
        <begin position="25"/>
        <end position="250"/>
    </location>
</feature>
<proteinExistence type="predicted"/>
<dbReference type="RefSeq" id="WP_200966240.1">
    <property type="nucleotide sequence ID" value="NZ_BMAQ01000009.1"/>
</dbReference>
<evidence type="ECO:0000313" key="2">
    <source>
        <dbReference type="EMBL" id="GFR37977.1"/>
    </source>
</evidence>
<dbReference type="InterPro" id="IPR050312">
    <property type="entry name" value="IolE/XylAMocC-like"/>
</dbReference>
<dbReference type="PANTHER" id="PTHR12110:SF41">
    <property type="entry name" value="INOSOSE DEHYDRATASE"/>
    <property type="match status" value="1"/>
</dbReference>
<protein>
    <submittedName>
        <fullName evidence="2">Sugar phosphate isomerase</fullName>
    </submittedName>
</protein>
<dbReference type="Gene3D" id="3.20.20.150">
    <property type="entry name" value="Divalent-metal-dependent TIM barrel enzymes"/>
    <property type="match status" value="1"/>
</dbReference>
<comment type="caution">
    <text evidence="2">The sequence shown here is derived from an EMBL/GenBank/DDBJ whole genome shotgun (WGS) entry which is preliminary data.</text>
</comment>
<keyword evidence="3" id="KW-1185">Reference proteome</keyword>